<accession>A0A975G4G1</accession>
<dbReference type="EMBL" id="CP073079">
    <property type="protein sequence ID" value="QUD90950.1"/>
    <property type="molecule type" value="Genomic_DNA"/>
</dbReference>
<name>A0A975G4G1_9CAUL</name>
<protein>
    <submittedName>
        <fullName evidence="1">Uncharacterized protein</fullName>
    </submittedName>
</protein>
<geneLocation type="plasmid" evidence="1 2">
    <name>unnamed</name>
</geneLocation>
<organism evidence="1 2">
    <name type="scientific">Phenylobacterium montanum</name>
    <dbReference type="NCBI Taxonomy" id="2823693"/>
    <lineage>
        <taxon>Bacteria</taxon>
        <taxon>Pseudomonadati</taxon>
        <taxon>Pseudomonadota</taxon>
        <taxon>Alphaproteobacteria</taxon>
        <taxon>Caulobacterales</taxon>
        <taxon>Caulobacteraceae</taxon>
        <taxon>Phenylobacterium</taxon>
    </lineage>
</organism>
<reference evidence="1" key="1">
    <citation type="submission" date="2021-04" db="EMBL/GenBank/DDBJ databases">
        <title>The complete genome sequence of Caulobacter sp. S6.</title>
        <authorList>
            <person name="Tang Y."/>
            <person name="Ouyang W."/>
            <person name="Liu Q."/>
            <person name="Huang B."/>
            <person name="Guo Z."/>
            <person name="Lei P."/>
        </authorList>
    </citation>
    <scope>NUCLEOTIDE SEQUENCE</scope>
    <source>
        <strain evidence="1">S6</strain>
        <plasmid evidence="1">unnamed</plasmid>
    </source>
</reference>
<keyword evidence="2" id="KW-1185">Reference proteome</keyword>
<evidence type="ECO:0000313" key="1">
    <source>
        <dbReference type="EMBL" id="QUD90950.1"/>
    </source>
</evidence>
<evidence type="ECO:0000313" key="2">
    <source>
        <dbReference type="Proteomes" id="UP000676409"/>
    </source>
</evidence>
<gene>
    <name evidence="1" type="ORF">KCG34_25675</name>
</gene>
<dbReference type="RefSeq" id="WP_211940996.1">
    <property type="nucleotide sequence ID" value="NZ_CP073079.1"/>
</dbReference>
<keyword evidence="1" id="KW-0614">Plasmid</keyword>
<proteinExistence type="predicted"/>
<dbReference type="KEGG" id="caul:KCG34_25675"/>
<sequence length="185" mass="20922">MTPSPLLRYARSDAEVPTPAQRSNDGAMMVAPFGDLAAWLAEIDRQAGLMRPSRRLYERFDRTAQSLTPGRIRLCDDGVSVAELVVRLRAARHPSGHDLHGLDRVWSRADLGVLITEAVNRQRQLAMGRVVARPKGPRLDPRRLPDARLEHLIQHHRDLGLVEALRAERRRRDLTGGSHLRRHPI</sequence>
<dbReference type="AlphaFoldDB" id="A0A975G4G1"/>
<dbReference type="Proteomes" id="UP000676409">
    <property type="component" value="Plasmid unnamed"/>
</dbReference>